<accession>Q01RP5</accession>
<feature type="compositionally biased region" description="Basic and acidic residues" evidence="1">
    <location>
        <begin position="197"/>
        <end position="210"/>
    </location>
</feature>
<proteinExistence type="predicted"/>
<sequence precursor="true">MPKLMEGNLGFPPRISPLSVKAGILFILVPVAAMAQIYPPGGGYPGGGYPGGGYPGQSPYPGQRQPTGTGLPIPGRSGKNKTADPRGSKNGGPLPNFRGNLKVMDDKTISVELGDKRVMDFRRDSKTKFFKAGDEVKTPKFNPGDQVSVEAAEDPGGYMTAVNVYWEKAGGGATTKTDDGVVDTWKDDAPKAIGSEHATDMKAPAPRDGDDPGPPKLKRGGVADPTREKAKEVSDVAPPNTPPADERPVLRATAPASDRPSVIRGDNDENTVRFEQKKDEPLIRKAADAAMEFTETLPSYVCSEMVTRSMSQSSPANFQAIDVVSMEVVYENGKEDYRNIQINGKRTVKKIEESGGSWSTGEFGTVLVDLFSPATAADFHFRRDSRAGGIMAKMYDFDVDREHSHWSIHSGSQSYDPAYSGSVWIDPSTSRVLRIEMEAKGMPANFPLDHVESATDYQYVRLGDAKQYLLPVHAETLSCERGTNYCSRNVIDFRNCHKYTGESTITFGAPTKDK</sequence>
<evidence type="ECO:0008006" key="3">
    <source>
        <dbReference type="Google" id="ProtNLM"/>
    </source>
</evidence>
<dbReference type="InParanoid" id="Q01RP5"/>
<reference evidence="2" key="1">
    <citation type="submission" date="2006-10" db="EMBL/GenBank/DDBJ databases">
        <title>Complete sequence of Solibacter usitatus Ellin6076.</title>
        <authorList>
            <consortium name="US DOE Joint Genome Institute"/>
            <person name="Copeland A."/>
            <person name="Lucas S."/>
            <person name="Lapidus A."/>
            <person name="Barry K."/>
            <person name="Detter J.C."/>
            <person name="Glavina del Rio T."/>
            <person name="Hammon N."/>
            <person name="Israni S."/>
            <person name="Dalin E."/>
            <person name="Tice H."/>
            <person name="Pitluck S."/>
            <person name="Thompson L.S."/>
            <person name="Brettin T."/>
            <person name="Bruce D."/>
            <person name="Han C."/>
            <person name="Tapia R."/>
            <person name="Gilna P."/>
            <person name="Schmutz J."/>
            <person name="Larimer F."/>
            <person name="Land M."/>
            <person name="Hauser L."/>
            <person name="Kyrpides N."/>
            <person name="Mikhailova N."/>
            <person name="Janssen P.H."/>
            <person name="Kuske C.R."/>
            <person name="Richardson P."/>
        </authorList>
    </citation>
    <scope>NUCLEOTIDE SEQUENCE</scope>
    <source>
        <strain evidence="2">Ellin6076</strain>
    </source>
</reference>
<name>Q01RP5_SOLUE</name>
<dbReference type="eggNOG" id="ENOG5030FP6">
    <property type="taxonomic scope" value="Bacteria"/>
</dbReference>
<feature type="region of interest" description="Disordered" evidence="1">
    <location>
        <begin position="192"/>
        <end position="266"/>
    </location>
</feature>
<dbReference type="OrthoDB" id="101814at2"/>
<dbReference type="AlphaFoldDB" id="Q01RP5"/>
<dbReference type="EMBL" id="CP000473">
    <property type="protein sequence ID" value="ABJ87675.1"/>
    <property type="molecule type" value="Genomic_DNA"/>
</dbReference>
<feature type="compositionally biased region" description="Basic and acidic residues" evidence="1">
    <location>
        <begin position="225"/>
        <end position="234"/>
    </location>
</feature>
<dbReference type="STRING" id="234267.Acid_6754"/>
<evidence type="ECO:0000313" key="2">
    <source>
        <dbReference type="EMBL" id="ABJ87675.1"/>
    </source>
</evidence>
<gene>
    <name evidence="2" type="ordered locus">Acid_6754</name>
</gene>
<evidence type="ECO:0000256" key="1">
    <source>
        <dbReference type="SAM" id="MobiDB-lite"/>
    </source>
</evidence>
<protein>
    <recommendedName>
        <fullName evidence="3">DUF5666 domain-containing protein</fullName>
    </recommendedName>
</protein>
<dbReference type="HOGENOM" id="CLU_553101_0_0_0"/>
<organism evidence="2">
    <name type="scientific">Solibacter usitatus (strain Ellin6076)</name>
    <dbReference type="NCBI Taxonomy" id="234267"/>
    <lineage>
        <taxon>Bacteria</taxon>
        <taxon>Pseudomonadati</taxon>
        <taxon>Acidobacteriota</taxon>
        <taxon>Terriglobia</taxon>
        <taxon>Bryobacterales</taxon>
        <taxon>Solibacteraceae</taxon>
        <taxon>Candidatus Solibacter</taxon>
    </lineage>
</organism>
<dbReference type="KEGG" id="sus:Acid_6754"/>
<feature type="region of interest" description="Disordered" evidence="1">
    <location>
        <begin position="49"/>
        <end position="99"/>
    </location>
</feature>